<keyword evidence="1" id="KW-0732">Signal</keyword>
<sequence>MTLFTFIAVLSLVASNMACPTHDNHQLLAVKARHLADRATVSPDWSYQASFDWGSMNPDYGLCQTGTQQSPIALSLSNGLASNHRPTFQYDSNVTGTFFNWNFGPAFTPSHTEGEDYTSAPSLTYDNETTYLTGWHLHAPADHTVGGMRSKAEMHFVHVNASGHEKAVLAFRIDPGNVDNAFFAQLPAMIGFNETDTVQEATLDLSLALDSVSWFNEYWTYQGSLTSPPCSEGIRWFIARDILFVGIEQMQAILGASTYSARDEQQVWLHRINE</sequence>
<dbReference type="GO" id="GO:0008270">
    <property type="term" value="F:zinc ion binding"/>
    <property type="evidence" value="ECO:0007669"/>
    <property type="project" value="InterPro"/>
</dbReference>
<evidence type="ECO:0000313" key="4">
    <source>
        <dbReference type="Proteomes" id="UP000803844"/>
    </source>
</evidence>
<feature type="chain" id="PRO_5040405530" evidence="1">
    <location>
        <begin position="19"/>
        <end position="274"/>
    </location>
</feature>
<dbReference type="PANTHER" id="PTHR18952">
    <property type="entry name" value="CARBONIC ANHYDRASE"/>
    <property type="match status" value="1"/>
</dbReference>
<evidence type="ECO:0000259" key="2">
    <source>
        <dbReference type="PROSITE" id="PS51144"/>
    </source>
</evidence>
<protein>
    <submittedName>
        <fullName evidence="3">Carbonic anhydrase</fullName>
    </submittedName>
</protein>
<organism evidence="3 4">
    <name type="scientific">Cryphonectria parasitica (strain ATCC 38755 / EP155)</name>
    <dbReference type="NCBI Taxonomy" id="660469"/>
    <lineage>
        <taxon>Eukaryota</taxon>
        <taxon>Fungi</taxon>
        <taxon>Dikarya</taxon>
        <taxon>Ascomycota</taxon>
        <taxon>Pezizomycotina</taxon>
        <taxon>Sordariomycetes</taxon>
        <taxon>Sordariomycetidae</taxon>
        <taxon>Diaporthales</taxon>
        <taxon>Cryphonectriaceae</taxon>
        <taxon>Cryphonectria-Endothia species complex</taxon>
        <taxon>Cryphonectria</taxon>
    </lineage>
</organism>
<dbReference type="AlphaFoldDB" id="A0A9P4Y0C6"/>
<feature type="domain" description="Alpha-carbonic anhydrase" evidence="2">
    <location>
        <begin position="43"/>
        <end position="274"/>
    </location>
</feature>
<gene>
    <name evidence="3" type="ORF">M406DRAFT_259569</name>
</gene>
<dbReference type="InterPro" id="IPR001148">
    <property type="entry name" value="CA_dom"/>
</dbReference>
<dbReference type="SMART" id="SM01057">
    <property type="entry name" value="Carb_anhydrase"/>
    <property type="match status" value="1"/>
</dbReference>
<evidence type="ECO:0000313" key="3">
    <source>
        <dbReference type="EMBL" id="KAF3764067.1"/>
    </source>
</evidence>
<dbReference type="GO" id="GO:0004089">
    <property type="term" value="F:carbonate dehydratase activity"/>
    <property type="evidence" value="ECO:0007669"/>
    <property type="project" value="InterPro"/>
</dbReference>
<proteinExistence type="predicted"/>
<accession>A0A9P4Y0C6</accession>
<dbReference type="PANTHER" id="PTHR18952:SF274">
    <property type="entry name" value="ALPHA-CARBONIC ANHYDRASE DOMAIN-CONTAINING PROTEIN"/>
    <property type="match status" value="1"/>
</dbReference>
<dbReference type="RefSeq" id="XP_040775028.1">
    <property type="nucleotide sequence ID" value="XM_040917304.1"/>
</dbReference>
<dbReference type="InterPro" id="IPR041891">
    <property type="entry name" value="Alpha_CA_prokaryot-like"/>
</dbReference>
<evidence type="ECO:0000256" key="1">
    <source>
        <dbReference type="SAM" id="SignalP"/>
    </source>
</evidence>
<dbReference type="Gene3D" id="3.10.200.10">
    <property type="entry name" value="Alpha carbonic anhydrase"/>
    <property type="match status" value="1"/>
</dbReference>
<dbReference type="GeneID" id="63834433"/>
<dbReference type="SUPFAM" id="SSF51069">
    <property type="entry name" value="Carbonic anhydrase"/>
    <property type="match status" value="1"/>
</dbReference>
<reference evidence="3" key="1">
    <citation type="journal article" date="2020" name="Phytopathology">
        <title>Genome sequence of the chestnut blight fungus Cryphonectria parasitica EP155: A fundamental resource for an archetypical invasive plant pathogen.</title>
        <authorList>
            <person name="Crouch J.A."/>
            <person name="Dawe A."/>
            <person name="Aerts A."/>
            <person name="Barry K."/>
            <person name="Churchill A.C.L."/>
            <person name="Grimwood J."/>
            <person name="Hillman B."/>
            <person name="Milgroom M.G."/>
            <person name="Pangilinan J."/>
            <person name="Smith M."/>
            <person name="Salamov A."/>
            <person name="Schmutz J."/>
            <person name="Yadav J."/>
            <person name="Grigoriev I.V."/>
            <person name="Nuss D."/>
        </authorList>
    </citation>
    <scope>NUCLEOTIDE SEQUENCE</scope>
    <source>
        <strain evidence="3">EP155</strain>
    </source>
</reference>
<dbReference type="OrthoDB" id="429145at2759"/>
<comment type="caution">
    <text evidence="3">The sequence shown here is derived from an EMBL/GenBank/DDBJ whole genome shotgun (WGS) entry which is preliminary data.</text>
</comment>
<dbReference type="PROSITE" id="PS51144">
    <property type="entry name" value="ALPHA_CA_2"/>
    <property type="match status" value="1"/>
</dbReference>
<dbReference type="Proteomes" id="UP000803844">
    <property type="component" value="Unassembled WGS sequence"/>
</dbReference>
<keyword evidence="4" id="KW-1185">Reference proteome</keyword>
<dbReference type="InterPro" id="IPR036398">
    <property type="entry name" value="CA_dom_sf"/>
</dbReference>
<dbReference type="Pfam" id="PF00194">
    <property type="entry name" value="Carb_anhydrase"/>
    <property type="match status" value="1"/>
</dbReference>
<dbReference type="EMBL" id="MU032348">
    <property type="protein sequence ID" value="KAF3764067.1"/>
    <property type="molecule type" value="Genomic_DNA"/>
</dbReference>
<feature type="signal peptide" evidence="1">
    <location>
        <begin position="1"/>
        <end position="18"/>
    </location>
</feature>
<dbReference type="CDD" id="cd03124">
    <property type="entry name" value="alpha_CA_prokaryotic_like"/>
    <property type="match status" value="1"/>
</dbReference>
<dbReference type="InterPro" id="IPR023561">
    <property type="entry name" value="Carbonic_anhydrase_a-class"/>
</dbReference>
<name>A0A9P4Y0C6_CRYP1</name>